<feature type="transmembrane region" description="Helical" evidence="7">
    <location>
        <begin position="79"/>
        <end position="97"/>
    </location>
</feature>
<protein>
    <submittedName>
        <fullName evidence="9">Acyltransferase</fullName>
    </submittedName>
</protein>
<dbReference type="GO" id="GO:0016413">
    <property type="term" value="F:O-acetyltransferase activity"/>
    <property type="evidence" value="ECO:0007669"/>
    <property type="project" value="TreeGrafter"/>
</dbReference>
<feature type="transmembrane region" description="Helical" evidence="7">
    <location>
        <begin position="180"/>
        <end position="200"/>
    </location>
</feature>
<dbReference type="Pfam" id="PF01757">
    <property type="entry name" value="Acyl_transf_3"/>
    <property type="match status" value="1"/>
</dbReference>
<evidence type="ECO:0000256" key="5">
    <source>
        <dbReference type="ARBA" id="ARBA00022989"/>
    </source>
</evidence>
<dbReference type="PANTHER" id="PTHR40074:SF2">
    <property type="entry name" value="O-ACETYLTRANSFERASE WECH"/>
    <property type="match status" value="1"/>
</dbReference>
<reference evidence="9" key="1">
    <citation type="submission" date="2020-10" db="EMBL/GenBank/DDBJ databases">
        <authorList>
            <person name="Gilroy R."/>
        </authorList>
    </citation>
    <scope>NUCLEOTIDE SEQUENCE</scope>
    <source>
        <strain evidence="9">C6-149</strain>
    </source>
</reference>
<comment type="caution">
    <text evidence="9">The sequence shown here is derived from an EMBL/GenBank/DDBJ whole genome shotgun (WGS) entry which is preliminary data.</text>
</comment>
<keyword evidence="6 7" id="KW-0472">Membrane</keyword>
<feature type="transmembrane region" description="Helical" evidence="7">
    <location>
        <begin position="212"/>
        <end position="234"/>
    </location>
</feature>
<comment type="similarity">
    <text evidence="2">Belongs to the acyltransferase 3 family.</text>
</comment>
<keyword evidence="4 7" id="KW-0812">Transmembrane</keyword>
<keyword evidence="9" id="KW-0012">Acyltransferase</keyword>
<feature type="transmembrane region" description="Helical" evidence="7">
    <location>
        <begin position="280"/>
        <end position="299"/>
    </location>
</feature>
<feature type="domain" description="Acyltransferase 3" evidence="8">
    <location>
        <begin position="7"/>
        <end position="327"/>
    </location>
</feature>
<evidence type="ECO:0000256" key="3">
    <source>
        <dbReference type="ARBA" id="ARBA00022475"/>
    </source>
</evidence>
<dbReference type="InterPro" id="IPR002656">
    <property type="entry name" value="Acyl_transf_3_dom"/>
</dbReference>
<keyword evidence="9" id="KW-0808">Transferase</keyword>
<proteinExistence type="inferred from homology"/>
<feature type="transmembrane region" description="Helical" evidence="7">
    <location>
        <begin position="126"/>
        <end position="145"/>
    </location>
</feature>
<evidence type="ECO:0000313" key="10">
    <source>
        <dbReference type="Proteomes" id="UP000823614"/>
    </source>
</evidence>
<keyword evidence="3" id="KW-1003">Cell membrane</keyword>
<evidence type="ECO:0000256" key="2">
    <source>
        <dbReference type="ARBA" id="ARBA00007400"/>
    </source>
</evidence>
<evidence type="ECO:0000256" key="6">
    <source>
        <dbReference type="ARBA" id="ARBA00023136"/>
    </source>
</evidence>
<keyword evidence="5 7" id="KW-1133">Transmembrane helix</keyword>
<sequence length="342" mass="40311">MSNRKTYLDIMNVISMFLIVELNCTQIFVGKFSFTLNIVLNCLIKGLFIFSIPMFIMLSGSNLLDYRSKYDSVTFFKKRINKVVLPLIFWSLIWYFYNVFISKNMHLGIKTLLNSFFYNKIQPNFWFLYLMIGLYLVTPILNIIVKNSKSITFYLLFIYLIFGATIPFVCHLLGKNNFVSNFGIPFTVGTLGYYIFGFIIEYFNLKEFTIRLFINVGIAVGVGTVLFSMVIYFVKGYTKWNVYDIFGLPVVLFSFGMFCWLRNKFININFSHKVKKNFEIMAKCSLGIFLIQQFFINYFVKFFSNRVYTFWHILFIPIFVYLLCLLVILILKKIPLIKKLAP</sequence>
<feature type="transmembrane region" description="Helical" evidence="7">
    <location>
        <begin position="152"/>
        <end position="174"/>
    </location>
</feature>
<dbReference type="Proteomes" id="UP000823614">
    <property type="component" value="Unassembled WGS sequence"/>
</dbReference>
<evidence type="ECO:0000256" key="7">
    <source>
        <dbReference type="SAM" id="Phobius"/>
    </source>
</evidence>
<feature type="transmembrane region" description="Helical" evidence="7">
    <location>
        <begin position="311"/>
        <end position="331"/>
    </location>
</feature>
<dbReference type="PANTHER" id="PTHR40074">
    <property type="entry name" value="O-ACETYLTRANSFERASE WECH"/>
    <property type="match status" value="1"/>
</dbReference>
<feature type="transmembrane region" description="Helical" evidence="7">
    <location>
        <begin position="34"/>
        <end position="58"/>
    </location>
</feature>
<name>A0A9D9E714_9LACO</name>
<comment type="subcellular location">
    <subcellularLocation>
        <location evidence="1">Cell membrane</location>
        <topology evidence="1">Multi-pass membrane protein</topology>
    </subcellularLocation>
</comment>
<dbReference type="GO" id="GO:0005886">
    <property type="term" value="C:plasma membrane"/>
    <property type="evidence" value="ECO:0007669"/>
    <property type="project" value="UniProtKB-SubCell"/>
</dbReference>
<evidence type="ECO:0000256" key="1">
    <source>
        <dbReference type="ARBA" id="ARBA00004651"/>
    </source>
</evidence>
<feature type="transmembrane region" description="Helical" evidence="7">
    <location>
        <begin position="7"/>
        <end position="28"/>
    </location>
</feature>
<dbReference type="AlphaFoldDB" id="A0A9D9E714"/>
<evidence type="ECO:0000313" key="9">
    <source>
        <dbReference type="EMBL" id="MBO8441413.1"/>
    </source>
</evidence>
<dbReference type="EMBL" id="JADIMP010000051">
    <property type="protein sequence ID" value="MBO8441413.1"/>
    <property type="molecule type" value="Genomic_DNA"/>
</dbReference>
<gene>
    <name evidence="9" type="ORF">IAA89_03080</name>
</gene>
<feature type="transmembrane region" description="Helical" evidence="7">
    <location>
        <begin position="240"/>
        <end position="260"/>
    </location>
</feature>
<accession>A0A9D9E714</accession>
<evidence type="ECO:0000259" key="8">
    <source>
        <dbReference type="Pfam" id="PF01757"/>
    </source>
</evidence>
<evidence type="ECO:0000256" key="4">
    <source>
        <dbReference type="ARBA" id="ARBA00022692"/>
    </source>
</evidence>
<reference evidence="9" key="2">
    <citation type="journal article" date="2021" name="PeerJ">
        <title>Extensive microbial diversity within the chicken gut microbiome revealed by metagenomics and culture.</title>
        <authorList>
            <person name="Gilroy R."/>
            <person name="Ravi A."/>
            <person name="Getino M."/>
            <person name="Pursley I."/>
            <person name="Horton D.L."/>
            <person name="Alikhan N.F."/>
            <person name="Baker D."/>
            <person name="Gharbi K."/>
            <person name="Hall N."/>
            <person name="Watson M."/>
            <person name="Adriaenssens E.M."/>
            <person name="Foster-Nyarko E."/>
            <person name="Jarju S."/>
            <person name="Secka A."/>
            <person name="Antonio M."/>
            <person name="Oren A."/>
            <person name="Chaudhuri R.R."/>
            <person name="La Ragione R."/>
            <person name="Hildebrand F."/>
            <person name="Pallen M.J."/>
        </authorList>
    </citation>
    <scope>NUCLEOTIDE SEQUENCE</scope>
    <source>
        <strain evidence="9">C6-149</strain>
    </source>
</reference>
<dbReference type="GO" id="GO:0009246">
    <property type="term" value="P:enterobacterial common antigen biosynthetic process"/>
    <property type="evidence" value="ECO:0007669"/>
    <property type="project" value="TreeGrafter"/>
</dbReference>
<organism evidence="9 10">
    <name type="scientific">Candidatus Gallilactobacillus intestinavium</name>
    <dbReference type="NCBI Taxonomy" id="2840838"/>
    <lineage>
        <taxon>Bacteria</taxon>
        <taxon>Bacillati</taxon>
        <taxon>Bacillota</taxon>
        <taxon>Bacilli</taxon>
        <taxon>Lactobacillales</taxon>
        <taxon>Lactobacillaceae</taxon>
        <taxon>Lactobacillaceae incertae sedis</taxon>
        <taxon>Candidatus Gallilactobacillus</taxon>
    </lineage>
</organism>